<evidence type="ECO:0008006" key="7">
    <source>
        <dbReference type="Google" id="ProtNLM"/>
    </source>
</evidence>
<reference evidence="3 5" key="1">
    <citation type="submission" date="2015-10" db="EMBL/GenBank/DDBJ databases">
        <title>The cercosporin biosynthetic gene cluster was horizontally transferred to several fungal lineages and shown to be expanded in Cercospora beticola based on microsynteny with recipient genomes.</title>
        <authorList>
            <person name="De Jonge R."/>
            <person name="Ebert M.K."/>
            <person name="Suttle J.C."/>
            <person name="Jurick Ii W.M."/>
            <person name="Secor G.A."/>
            <person name="Thomma B.P."/>
            <person name="Van De Peer Y."/>
            <person name="Bolton M.D."/>
        </authorList>
    </citation>
    <scope>NUCLEOTIDE SEQUENCE [LARGE SCALE GENOMIC DNA]</scope>
    <source>
        <strain evidence="3 5">09-40</strain>
    </source>
</reference>
<dbReference type="EMBL" id="LKMD01000108">
    <property type="protein sequence ID" value="PIA88476.1"/>
    <property type="molecule type" value="Genomic_DNA"/>
</dbReference>
<feature type="transmembrane region" description="Helical" evidence="2">
    <location>
        <begin position="42"/>
        <end position="62"/>
    </location>
</feature>
<dbReference type="InterPro" id="IPR025444">
    <property type="entry name" value="Monooxy_af470"/>
</dbReference>
<evidence type="ECO:0000313" key="3">
    <source>
        <dbReference type="EMBL" id="PIA88476.1"/>
    </source>
</evidence>
<evidence type="ECO:0000313" key="4">
    <source>
        <dbReference type="EMBL" id="WPB02679.1"/>
    </source>
</evidence>
<keyword evidence="6" id="KW-1185">Reference proteome</keyword>
<gene>
    <name evidence="3" type="ORF">CB0940_06767</name>
    <name evidence="4" type="ORF">RHO25_007315</name>
</gene>
<dbReference type="EMBL" id="CP134188">
    <property type="protein sequence ID" value="WPB02679.1"/>
    <property type="molecule type" value="Genomic_DNA"/>
</dbReference>
<dbReference type="SUPFAM" id="SSF54909">
    <property type="entry name" value="Dimeric alpha+beta barrel"/>
    <property type="match status" value="1"/>
</dbReference>
<accession>A0A2G5H7G1</accession>
<evidence type="ECO:0000313" key="6">
    <source>
        <dbReference type="Proteomes" id="UP001302367"/>
    </source>
</evidence>
<feature type="region of interest" description="Disordered" evidence="1">
    <location>
        <begin position="275"/>
        <end position="310"/>
    </location>
</feature>
<evidence type="ECO:0000256" key="2">
    <source>
        <dbReference type="SAM" id="Phobius"/>
    </source>
</evidence>
<sequence length="310" mass="34416">MSKPGEDFIPLLPTQKEKPKSHFYGPAALQSIIRDQFTIQTWLAFGAAAQAVLYVAVGAYAFVPVTFYLLLIGLETALISTGLISNPYMKGVIPKKFSAQIPDASGNYGSKPADTDIVVFLIGARSNHPLGVLAPGMPTSAKHFENLAGVLEDHADEFGFLGMTSWFNYTQRSTKSDSLYVCYFRTVEGLHAFAHSSYHREAWNWWNTSTKKYPHLSIYHETYHVPKGHWENIYINSYASGITSTTTKVVDKETGEERWASPVVDASKGLLKTSASRMARSHGGEHEEYGEDPYQRGYGEGWKAEALSTQ</sequence>
<reference evidence="4 6" key="2">
    <citation type="submission" date="2023-09" db="EMBL/GenBank/DDBJ databases">
        <title>Complete-Gapless Cercospora beticola genome.</title>
        <authorList>
            <person name="Wyatt N.A."/>
            <person name="Spanner R.E."/>
            <person name="Bolton M.D."/>
        </authorList>
    </citation>
    <scope>NUCLEOTIDE SEQUENCE [LARGE SCALE GENOMIC DNA]</scope>
    <source>
        <strain evidence="4">Cb09-40</strain>
    </source>
</reference>
<dbReference type="InterPro" id="IPR011008">
    <property type="entry name" value="Dimeric_a/b-barrel"/>
</dbReference>
<name>A0A2G5H7G1_CERBT</name>
<evidence type="ECO:0000313" key="5">
    <source>
        <dbReference type="Proteomes" id="UP000230605"/>
    </source>
</evidence>
<evidence type="ECO:0000256" key="1">
    <source>
        <dbReference type="SAM" id="MobiDB-lite"/>
    </source>
</evidence>
<feature type="transmembrane region" description="Helical" evidence="2">
    <location>
        <begin position="68"/>
        <end position="88"/>
    </location>
</feature>
<keyword evidence="2" id="KW-0472">Membrane</keyword>
<dbReference type="Proteomes" id="UP001302367">
    <property type="component" value="Chromosome 5"/>
</dbReference>
<dbReference type="AlphaFoldDB" id="A0A2G5H7G1"/>
<keyword evidence="2" id="KW-0812">Transmembrane</keyword>
<organism evidence="3 5">
    <name type="scientific">Cercospora beticola</name>
    <name type="common">Sugarbeet leaf spot fungus</name>
    <dbReference type="NCBI Taxonomy" id="122368"/>
    <lineage>
        <taxon>Eukaryota</taxon>
        <taxon>Fungi</taxon>
        <taxon>Dikarya</taxon>
        <taxon>Ascomycota</taxon>
        <taxon>Pezizomycotina</taxon>
        <taxon>Dothideomycetes</taxon>
        <taxon>Dothideomycetidae</taxon>
        <taxon>Mycosphaerellales</taxon>
        <taxon>Mycosphaerellaceae</taxon>
        <taxon>Cercospora</taxon>
    </lineage>
</organism>
<proteinExistence type="predicted"/>
<dbReference type="Proteomes" id="UP000230605">
    <property type="component" value="Chromosome 5"/>
</dbReference>
<keyword evidence="2" id="KW-1133">Transmembrane helix</keyword>
<dbReference type="OrthoDB" id="3202396at2759"/>
<dbReference type="Pfam" id="PF13826">
    <property type="entry name" value="Monooxy_af470-like"/>
    <property type="match status" value="1"/>
</dbReference>
<protein>
    <recommendedName>
        <fullName evidence="7">Monooxygenase</fullName>
    </recommendedName>
</protein>